<evidence type="ECO:0000256" key="2">
    <source>
        <dbReference type="ARBA" id="ARBA00010973"/>
    </source>
</evidence>
<proteinExistence type="inferred from homology"/>
<dbReference type="InterPro" id="IPR050248">
    <property type="entry name" value="Polysacc_deacetylase_ArnD"/>
</dbReference>
<evidence type="ECO:0000313" key="10">
    <source>
        <dbReference type="Proteomes" id="UP001500713"/>
    </source>
</evidence>
<dbReference type="EMBL" id="BAAAEM010000002">
    <property type="protein sequence ID" value="GAA0472428.1"/>
    <property type="molecule type" value="Genomic_DNA"/>
</dbReference>
<dbReference type="Gene3D" id="3.20.20.370">
    <property type="entry name" value="Glycoside hydrolase/deacetylase"/>
    <property type="match status" value="1"/>
</dbReference>
<evidence type="ECO:0000256" key="5">
    <source>
        <dbReference type="ARBA" id="ARBA00022801"/>
    </source>
</evidence>
<dbReference type="InterPro" id="IPR002509">
    <property type="entry name" value="NODB_dom"/>
</dbReference>
<feature type="signal peptide" evidence="7">
    <location>
        <begin position="1"/>
        <end position="15"/>
    </location>
</feature>
<protein>
    <recommendedName>
        <fullName evidence="3">Chitooligosaccharide deacetylase</fullName>
    </recommendedName>
    <alternativeName>
        <fullName evidence="6">Nodulation protein B</fullName>
    </alternativeName>
</protein>
<evidence type="ECO:0000256" key="4">
    <source>
        <dbReference type="ARBA" id="ARBA00022723"/>
    </source>
</evidence>
<accession>A0ABN1ABL5</accession>
<comment type="function">
    <text evidence="1">Is involved in generating a small heat-stable compound (Nod), an acylated oligomer of N-acetylglucosamine, that stimulates mitosis in various plant protoplasts.</text>
</comment>
<evidence type="ECO:0000256" key="3">
    <source>
        <dbReference type="ARBA" id="ARBA00020071"/>
    </source>
</evidence>
<dbReference type="PANTHER" id="PTHR10587">
    <property type="entry name" value="GLYCOSYL TRANSFERASE-RELATED"/>
    <property type="match status" value="1"/>
</dbReference>
<dbReference type="PANTHER" id="PTHR10587:SF133">
    <property type="entry name" value="CHITIN DEACETYLASE 1-RELATED"/>
    <property type="match status" value="1"/>
</dbReference>
<dbReference type="InterPro" id="IPR011330">
    <property type="entry name" value="Glyco_hydro/deAcase_b/a-brl"/>
</dbReference>
<keyword evidence="10" id="KW-1185">Reference proteome</keyword>
<comment type="caution">
    <text evidence="9">The sequence shown here is derived from an EMBL/GenBank/DDBJ whole genome shotgun (WGS) entry which is preliminary data.</text>
</comment>
<feature type="chain" id="PRO_5046968128" description="Chitooligosaccharide deacetylase" evidence="7">
    <location>
        <begin position="16"/>
        <end position="315"/>
    </location>
</feature>
<reference evidence="9 10" key="1">
    <citation type="journal article" date="2019" name="Int. J. Syst. Evol. Microbiol.">
        <title>The Global Catalogue of Microorganisms (GCM) 10K type strain sequencing project: providing services to taxonomists for standard genome sequencing and annotation.</title>
        <authorList>
            <consortium name="The Broad Institute Genomics Platform"/>
            <consortium name="The Broad Institute Genome Sequencing Center for Infectious Disease"/>
            <person name="Wu L."/>
            <person name="Ma J."/>
        </authorList>
    </citation>
    <scope>NUCLEOTIDE SEQUENCE [LARGE SCALE GENOMIC DNA]</scope>
    <source>
        <strain evidence="9 10">JCM 14162</strain>
    </source>
</reference>
<evidence type="ECO:0000256" key="7">
    <source>
        <dbReference type="SAM" id="SignalP"/>
    </source>
</evidence>
<keyword evidence="5" id="KW-0378">Hydrolase</keyword>
<name>A0ABN1ABL5_9SPHN</name>
<dbReference type="Pfam" id="PF01522">
    <property type="entry name" value="Polysacc_deac_1"/>
    <property type="match status" value="1"/>
</dbReference>
<dbReference type="SUPFAM" id="SSF88713">
    <property type="entry name" value="Glycoside hydrolase/deacetylase"/>
    <property type="match status" value="1"/>
</dbReference>
<evidence type="ECO:0000256" key="6">
    <source>
        <dbReference type="ARBA" id="ARBA00032976"/>
    </source>
</evidence>
<comment type="similarity">
    <text evidence="2">Belongs to the polysaccharide deacetylase family.</text>
</comment>
<evidence type="ECO:0000256" key="1">
    <source>
        <dbReference type="ARBA" id="ARBA00003236"/>
    </source>
</evidence>
<gene>
    <name evidence="9" type="ORF">GCM10009096_11950</name>
</gene>
<dbReference type="RefSeq" id="WP_229956265.1">
    <property type="nucleotide sequence ID" value="NZ_BAAAEM010000002.1"/>
</dbReference>
<feature type="domain" description="NodB homology" evidence="8">
    <location>
        <begin position="23"/>
        <end position="249"/>
    </location>
</feature>
<sequence length="315" mass="35728">MIRLLLILTASFCFALQSAGAEKRIAISFDDIPRHTGGFFTPDERAIKLIAALADAGVEQAGFFVTTGNLDKEAGQGGEDRIRAYVAAGHVLGNHTKTHPWLWKTAVEDYVAEIDEVEKWLKGRPGYRPWFRFPYLDEGRRDLDKRDAVRKALSERGLINAYITIDNYDWHIDRLASQAAKQGKVMDMDALRDLYVETMIDTSNFYDDIAVQTIGRSPAHVLLLHETDIAALFIDDLVRELIADGWQIITMDEAYKDPIARTEPDTWFLGSGRVAALAHIKGSTPRELVYERTDEDVLSRLFAERVLKEKWNDKK</sequence>
<keyword evidence="4" id="KW-0479">Metal-binding</keyword>
<keyword evidence="7" id="KW-0732">Signal</keyword>
<organism evidence="9 10">
    <name type="scientific">Parasphingorhabdus litoris</name>
    <dbReference type="NCBI Taxonomy" id="394733"/>
    <lineage>
        <taxon>Bacteria</taxon>
        <taxon>Pseudomonadati</taxon>
        <taxon>Pseudomonadota</taxon>
        <taxon>Alphaproteobacteria</taxon>
        <taxon>Sphingomonadales</taxon>
        <taxon>Sphingomonadaceae</taxon>
        <taxon>Parasphingorhabdus</taxon>
    </lineage>
</organism>
<evidence type="ECO:0000313" key="9">
    <source>
        <dbReference type="EMBL" id="GAA0472428.1"/>
    </source>
</evidence>
<dbReference type="Proteomes" id="UP001500713">
    <property type="component" value="Unassembled WGS sequence"/>
</dbReference>
<dbReference type="PROSITE" id="PS51677">
    <property type="entry name" value="NODB"/>
    <property type="match status" value="1"/>
</dbReference>
<evidence type="ECO:0000259" key="8">
    <source>
        <dbReference type="PROSITE" id="PS51677"/>
    </source>
</evidence>